<evidence type="ECO:0000256" key="4">
    <source>
        <dbReference type="PROSITE-ProRule" id="PRU00473"/>
    </source>
</evidence>
<protein>
    <submittedName>
        <fullName evidence="6">Outer membrane protein and related peptidoglycan-associated (Lipo)proteins</fullName>
    </submittedName>
</protein>
<dbReference type="Gene3D" id="3.40.1520.20">
    <property type="match status" value="2"/>
</dbReference>
<dbReference type="EMBL" id="GU474940">
    <property type="protein sequence ID" value="ADI20338.1"/>
    <property type="molecule type" value="Genomic_DNA"/>
</dbReference>
<evidence type="ECO:0000256" key="3">
    <source>
        <dbReference type="ARBA" id="ARBA00023237"/>
    </source>
</evidence>
<dbReference type="InterPro" id="IPR050330">
    <property type="entry name" value="Bact_OuterMem_StrucFunc"/>
</dbReference>
<dbReference type="PRINTS" id="PR01021">
    <property type="entry name" value="OMPADOMAIN"/>
</dbReference>
<name>E0Y0Z7_9PROT</name>
<dbReference type="SUPFAM" id="SSF103088">
    <property type="entry name" value="OmpA-like"/>
    <property type="match status" value="1"/>
</dbReference>
<dbReference type="PANTHER" id="PTHR30329">
    <property type="entry name" value="STATOR ELEMENT OF FLAGELLAR MOTOR COMPLEX"/>
    <property type="match status" value="1"/>
</dbReference>
<comment type="subcellular location">
    <subcellularLocation>
        <location evidence="1">Cell outer membrane</location>
    </subcellularLocation>
</comment>
<keyword evidence="3" id="KW-0998">Cell outer membrane</keyword>
<dbReference type="PANTHER" id="PTHR30329:SF21">
    <property type="entry name" value="LIPOPROTEIN YIAD-RELATED"/>
    <property type="match status" value="1"/>
</dbReference>
<reference evidence="6" key="1">
    <citation type="journal article" date="2011" name="Environ. Microbiol.">
        <title>Time-series analyses of Monterey Bay coastal microbial picoplankton using a 'genome proxy' microarray.</title>
        <authorList>
            <person name="Rich V.I."/>
            <person name="Pham V.D."/>
            <person name="Eppley J."/>
            <person name="Shi Y."/>
            <person name="DeLong E.F."/>
        </authorList>
    </citation>
    <scope>NUCLEOTIDE SEQUENCE</scope>
</reference>
<dbReference type="AlphaFoldDB" id="E0Y0Z7"/>
<dbReference type="InterPro" id="IPR006664">
    <property type="entry name" value="OMP_bac"/>
</dbReference>
<keyword evidence="2 4" id="KW-0472">Membrane</keyword>
<dbReference type="Pfam" id="PF00691">
    <property type="entry name" value="OmpA"/>
    <property type="match status" value="1"/>
</dbReference>
<proteinExistence type="predicted"/>
<feature type="domain" description="OmpA-like" evidence="5">
    <location>
        <begin position="490"/>
        <end position="607"/>
    </location>
</feature>
<dbReference type="PROSITE" id="PS51123">
    <property type="entry name" value="OMPA_2"/>
    <property type="match status" value="1"/>
</dbReference>
<organism evidence="6">
    <name type="scientific">uncultured alpha proteobacterium EB080_L27A02</name>
    <dbReference type="NCBI Taxonomy" id="710796"/>
    <lineage>
        <taxon>Bacteria</taxon>
        <taxon>Pseudomonadati</taxon>
        <taxon>Pseudomonadota</taxon>
        <taxon>Alphaproteobacteria</taxon>
        <taxon>environmental samples</taxon>
    </lineage>
</organism>
<dbReference type="InterPro" id="IPR036737">
    <property type="entry name" value="OmpA-like_sf"/>
</dbReference>
<dbReference type="Gene3D" id="3.30.1330.60">
    <property type="entry name" value="OmpA-like domain"/>
    <property type="match status" value="1"/>
</dbReference>
<evidence type="ECO:0000256" key="1">
    <source>
        <dbReference type="ARBA" id="ARBA00004442"/>
    </source>
</evidence>
<dbReference type="GO" id="GO:0009279">
    <property type="term" value="C:cell outer membrane"/>
    <property type="evidence" value="ECO:0007669"/>
    <property type="project" value="UniProtKB-SubCell"/>
</dbReference>
<accession>E0Y0Z7</accession>
<evidence type="ECO:0000256" key="2">
    <source>
        <dbReference type="ARBA" id="ARBA00023136"/>
    </source>
</evidence>
<evidence type="ECO:0000259" key="5">
    <source>
        <dbReference type="PROSITE" id="PS51123"/>
    </source>
</evidence>
<dbReference type="CDD" id="cd07185">
    <property type="entry name" value="OmpA_C-like"/>
    <property type="match status" value="1"/>
</dbReference>
<sequence length="618" mass="67721">MHRIALLFGLICFILAAAGSYFGAIQAVDRFEKATEKKLEQKMFLSGNDWGNIRANGLRLHLTGLAPNESARFDLLKSLGKLVEASRIRDEITLLEEENLIPPKFSLEALRNDDRISLIGLIPKNSGRTNILSTVNNISSEIKITDMLEEVDYPIPANWKKSLNFGLESLSSLKRSKVSITGETVVISAITDSQNERSKFERMLLKKQPTGIKLTLNISAPRPVISPFTIRFSKENNKIRLDNCSADTKNTESKILKAAKLAGMLKPGSCDIGLGVPTPDWAEAVSMSIEAVVELGNGSLTFTDSDISLIASPNTSQKTFDNVIGQLENNLPGLFSLSAILPEKDTINGETGETFIPDFTATISPEGSVQLRGRLPSNISKDAVEAYAKSLFVGKTVYVQTRLDPNLPDGWPMRVLGGLEALGELNYGVLIVEPKEIKISGVSGNKEATGKISRILSVRVGSKGIYKISTKYNEKFAPKPKVKSARLCESEINTIISNTKIRFEPGKVIINDDNLTVIKSIADVLRTCPEAKFEIQGHTDSSGSEELNQNLSQSRAEAVLFELLNRRVLTSGISAKGYGSISPIADNKTEEGREINRRIEIKLLVETTKDTNKVNKKD</sequence>
<dbReference type="InterPro" id="IPR006665">
    <property type="entry name" value="OmpA-like"/>
</dbReference>
<evidence type="ECO:0000313" key="6">
    <source>
        <dbReference type="EMBL" id="ADI20338.1"/>
    </source>
</evidence>